<evidence type="ECO:0000313" key="5">
    <source>
        <dbReference type="EMBL" id="URZ13982.1"/>
    </source>
</evidence>
<geneLocation type="plasmid" evidence="5 6">
    <name>p330</name>
</geneLocation>
<dbReference type="EC" id="2.7.7.61" evidence="1"/>
<sequence length="167" mass="19288">MNRDLLIVGKKILVAKEKRYLKRLNFSENSNCIIELSLNVPGIPKVGPMWKLVFRLCVKAIEENIPSQLLFSDVNIAGYYAVFNSYISLTETKIRSCLIEEEAEWGRLVDIDCFKDNKKISRKDIGLKERKCMICSNPNSVCIGKHLHSVEELRKKAEVICKNLKWR</sequence>
<organism evidence="5 6">
    <name type="scientific">Clostridium felsineum</name>
    <dbReference type="NCBI Taxonomy" id="36839"/>
    <lineage>
        <taxon>Bacteria</taxon>
        <taxon>Bacillati</taxon>
        <taxon>Bacillota</taxon>
        <taxon>Clostridia</taxon>
        <taxon>Eubacteriales</taxon>
        <taxon>Clostridiaceae</taxon>
        <taxon>Clostridium</taxon>
    </lineage>
</organism>
<dbReference type="GO" id="GO:0050519">
    <property type="term" value="F:holo-citrate lyase synthase activity"/>
    <property type="evidence" value="ECO:0007669"/>
    <property type="project" value="UniProtKB-EC"/>
</dbReference>
<reference evidence="5 6" key="1">
    <citation type="submission" date="2022-04" db="EMBL/GenBank/DDBJ databases">
        <title>Genome sequence of C. roseum typestrain.</title>
        <authorList>
            <person name="Poehlein A."/>
            <person name="Schoch T."/>
            <person name="Duerre P."/>
            <person name="Daniel R."/>
        </authorList>
    </citation>
    <scope>NUCLEOTIDE SEQUENCE [LARGE SCALE GENOMIC DNA]</scope>
    <source>
        <strain evidence="5 6">DSM 7320</strain>
        <plasmid evidence="5 6">p330</plasmid>
    </source>
</reference>
<evidence type="ECO:0000256" key="4">
    <source>
        <dbReference type="ARBA" id="ARBA00048574"/>
    </source>
</evidence>
<dbReference type="InterPro" id="IPR005551">
    <property type="entry name" value="CitX"/>
</dbReference>
<keyword evidence="5" id="KW-0456">Lyase</keyword>
<dbReference type="Proteomes" id="UP000190951">
    <property type="component" value="Plasmid p330"/>
</dbReference>
<evidence type="ECO:0000256" key="1">
    <source>
        <dbReference type="ARBA" id="ARBA00012524"/>
    </source>
</evidence>
<protein>
    <recommendedName>
        <fullName evidence="1">citrate lyase holo-[acyl-carrier protein] synthase</fullName>
        <ecNumber evidence="1">2.7.7.61</ecNumber>
    </recommendedName>
</protein>
<name>A0A1S8M2J3_9CLOT</name>
<dbReference type="KEGG" id="crw:CROST_047600"/>
<dbReference type="Pfam" id="PF03802">
    <property type="entry name" value="CitX"/>
    <property type="match status" value="1"/>
</dbReference>
<dbReference type="GO" id="GO:0016829">
    <property type="term" value="F:lyase activity"/>
    <property type="evidence" value="ECO:0007669"/>
    <property type="project" value="UniProtKB-KW"/>
</dbReference>
<keyword evidence="2 5" id="KW-0808">Transferase</keyword>
<evidence type="ECO:0000313" key="6">
    <source>
        <dbReference type="Proteomes" id="UP000190951"/>
    </source>
</evidence>
<gene>
    <name evidence="5" type="primary">citX</name>
    <name evidence="5" type="ORF">CROST_047600</name>
</gene>
<dbReference type="GO" id="GO:0051191">
    <property type="term" value="P:prosthetic group biosynthetic process"/>
    <property type="evidence" value="ECO:0007669"/>
    <property type="project" value="InterPro"/>
</dbReference>
<evidence type="ECO:0000256" key="3">
    <source>
        <dbReference type="ARBA" id="ARBA00022695"/>
    </source>
</evidence>
<dbReference type="AlphaFoldDB" id="A0A1S8M2J3"/>
<dbReference type="STRING" id="84029.CROST_06210"/>
<accession>A0A1S8M2J3</accession>
<keyword evidence="3 5" id="KW-0548">Nucleotidyltransferase</keyword>
<dbReference type="EMBL" id="CP096984">
    <property type="protein sequence ID" value="URZ13982.1"/>
    <property type="molecule type" value="Genomic_DNA"/>
</dbReference>
<dbReference type="RefSeq" id="WP_077834407.1">
    <property type="nucleotide sequence ID" value="NZ_CP096984.1"/>
</dbReference>
<keyword evidence="5" id="KW-0614">Plasmid</keyword>
<proteinExistence type="predicted"/>
<evidence type="ECO:0000256" key="2">
    <source>
        <dbReference type="ARBA" id="ARBA00022679"/>
    </source>
</evidence>
<keyword evidence="6" id="KW-1185">Reference proteome</keyword>
<comment type="catalytic activity">
    <reaction evidence="4">
        <text>apo-[citrate lyase ACP] + 2'-(5''-triphospho-alpha-D-ribosyl)-3'-dephospho-CoA = holo-[citrate lyase ACP] + diphosphate</text>
        <dbReference type="Rhea" id="RHEA:16333"/>
        <dbReference type="Rhea" id="RHEA-COMP:10157"/>
        <dbReference type="Rhea" id="RHEA-COMP:10158"/>
        <dbReference type="ChEBI" id="CHEBI:29999"/>
        <dbReference type="ChEBI" id="CHEBI:33019"/>
        <dbReference type="ChEBI" id="CHEBI:61378"/>
        <dbReference type="ChEBI" id="CHEBI:82683"/>
        <dbReference type="EC" id="2.7.7.61"/>
    </reaction>
</comment>